<dbReference type="AlphaFoldDB" id="A0A239C4D6"/>
<dbReference type="PANTHER" id="PTHR30521">
    <property type="entry name" value="DEFERROCHELATASE/PEROXIDASE"/>
    <property type="match status" value="1"/>
</dbReference>
<evidence type="ECO:0000313" key="9">
    <source>
        <dbReference type="Proteomes" id="UP000198373"/>
    </source>
</evidence>
<dbReference type="PANTHER" id="PTHR30521:SF5">
    <property type="entry name" value="BLR4509 PROTEIN"/>
    <property type="match status" value="1"/>
</dbReference>
<dbReference type="EMBL" id="FZOO01000002">
    <property type="protein sequence ID" value="SNS14548.1"/>
    <property type="molecule type" value="Genomic_DNA"/>
</dbReference>
<dbReference type="InterPro" id="IPR006314">
    <property type="entry name" value="Dyp_peroxidase"/>
</dbReference>
<dbReference type="PROSITE" id="PS51404">
    <property type="entry name" value="DYP_PEROXIDASE"/>
    <property type="match status" value="1"/>
</dbReference>
<evidence type="ECO:0000256" key="5">
    <source>
        <dbReference type="ARBA" id="ARBA00023004"/>
    </source>
</evidence>
<dbReference type="RefSeq" id="WP_089304427.1">
    <property type="nucleotide sequence ID" value="NZ_FZOO01000002.1"/>
</dbReference>
<evidence type="ECO:0000256" key="6">
    <source>
        <dbReference type="ARBA" id="ARBA00025737"/>
    </source>
</evidence>
<evidence type="ECO:0000256" key="1">
    <source>
        <dbReference type="ARBA" id="ARBA00001970"/>
    </source>
</evidence>
<dbReference type="GO" id="GO:0004601">
    <property type="term" value="F:peroxidase activity"/>
    <property type="evidence" value="ECO:0007669"/>
    <property type="project" value="UniProtKB-KW"/>
</dbReference>
<dbReference type="InterPro" id="IPR011008">
    <property type="entry name" value="Dimeric_a/b-barrel"/>
</dbReference>
<comment type="cofactor">
    <cofactor evidence="1">
        <name>heme b</name>
        <dbReference type="ChEBI" id="CHEBI:60344"/>
    </cofactor>
</comment>
<evidence type="ECO:0000256" key="7">
    <source>
        <dbReference type="SAM" id="MobiDB-lite"/>
    </source>
</evidence>
<accession>A0A239C4D6</accession>
<keyword evidence="9" id="KW-1185">Reference proteome</keyword>
<feature type="region of interest" description="Disordered" evidence="7">
    <location>
        <begin position="104"/>
        <end position="126"/>
    </location>
</feature>
<evidence type="ECO:0000313" key="8">
    <source>
        <dbReference type="EMBL" id="SNS14548.1"/>
    </source>
</evidence>
<evidence type="ECO:0000256" key="4">
    <source>
        <dbReference type="ARBA" id="ARBA00023002"/>
    </source>
</evidence>
<keyword evidence="2 8" id="KW-0575">Peroxidase</keyword>
<organism evidence="8 9">
    <name type="scientific">Geodermatophilus pulveris</name>
    <dbReference type="NCBI Taxonomy" id="1564159"/>
    <lineage>
        <taxon>Bacteria</taxon>
        <taxon>Bacillati</taxon>
        <taxon>Actinomycetota</taxon>
        <taxon>Actinomycetes</taxon>
        <taxon>Geodermatophilales</taxon>
        <taxon>Geodermatophilaceae</taxon>
        <taxon>Geodermatophilus</taxon>
    </lineage>
</organism>
<name>A0A239C4D6_9ACTN</name>
<dbReference type="GO" id="GO:0046872">
    <property type="term" value="F:metal ion binding"/>
    <property type="evidence" value="ECO:0007669"/>
    <property type="project" value="UniProtKB-KW"/>
</dbReference>
<keyword evidence="4" id="KW-0560">Oxidoreductase</keyword>
<gene>
    <name evidence="8" type="ORF">SAMN06893096_102217</name>
</gene>
<dbReference type="SUPFAM" id="SSF54909">
    <property type="entry name" value="Dimeric alpha+beta barrel"/>
    <property type="match status" value="1"/>
</dbReference>
<dbReference type="Proteomes" id="UP000198373">
    <property type="component" value="Unassembled WGS sequence"/>
</dbReference>
<protein>
    <submittedName>
        <fullName evidence="8">Dyp-type peroxidase family</fullName>
    </submittedName>
</protein>
<evidence type="ECO:0000256" key="3">
    <source>
        <dbReference type="ARBA" id="ARBA00022723"/>
    </source>
</evidence>
<sequence>MPELERDDVQGLVLSGYARMHEARYVLLEVADPPGARRWLGRVADRVTTARAPGTAHCVQVALTSRGLTALGVGDGDLETFPPPFREGMTTPYRQRVLGDVGPSAPQRWAWGSPSGSGGADGGYRSSVPEDRLHALLLLYGRDADVMDELLGTETAQATERGALRVLHVVEPEPLPGQVANGKFGVEHFGFADGMSQPVIRGSGQDERLGGEEARRHVVAPGEFVLGYPNGYGKLTPVPRITPAGGAPVEIGRNGSYLVARQLAQDVLGFRRFLHRAASALDGDADPDAEERLAAKLVGRWRSGAPLVRSPHRDDTDLTTDNAFGYAAVDPHGERCPLGAHIRRANPRDAISPEPARALEITNLHRILRRGRVYGRGLPEHATEDDGVERGLFFLCVNASIERQFEFVQQTWLNNRKFAELYDDQDPIMGTPPEEGGVFTVQRSPYATRVHELPNFVTVRGGAYFFLPGVRALRALAALD</sequence>
<keyword evidence="3" id="KW-0479">Metal-binding</keyword>
<proteinExistence type="inferred from homology"/>
<keyword evidence="5" id="KW-0408">Iron</keyword>
<comment type="similarity">
    <text evidence="6">Belongs to the DyP-type peroxidase family.</text>
</comment>
<dbReference type="GO" id="GO:0005829">
    <property type="term" value="C:cytosol"/>
    <property type="evidence" value="ECO:0007669"/>
    <property type="project" value="TreeGrafter"/>
</dbReference>
<reference evidence="9" key="1">
    <citation type="submission" date="2017-06" db="EMBL/GenBank/DDBJ databases">
        <authorList>
            <person name="Varghese N."/>
            <person name="Submissions S."/>
        </authorList>
    </citation>
    <scope>NUCLEOTIDE SEQUENCE [LARGE SCALE GENOMIC DNA]</scope>
    <source>
        <strain evidence="9">DSM 46839</strain>
    </source>
</reference>
<evidence type="ECO:0000256" key="2">
    <source>
        <dbReference type="ARBA" id="ARBA00022559"/>
    </source>
</evidence>
<dbReference type="OrthoDB" id="236246at2"/>
<dbReference type="GO" id="GO:0020037">
    <property type="term" value="F:heme binding"/>
    <property type="evidence" value="ECO:0007669"/>
    <property type="project" value="InterPro"/>
</dbReference>